<name>A0A2G9UBP8_TELCI</name>
<dbReference type="AlphaFoldDB" id="A0A2G9UBP8"/>
<evidence type="ECO:0000313" key="5">
    <source>
        <dbReference type="Proteomes" id="UP000230423"/>
    </source>
</evidence>
<feature type="chain" id="PRO_5013957047" description="SXP/RAL-2 family protein Ani s 5-like cation-binding domain-containing protein" evidence="2">
    <location>
        <begin position="20"/>
        <end position="199"/>
    </location>
</feature>
<dbReference type="Proteomes" id="UP000230423">
    <property type="component" value="Unassembled WGS sequence"/>
</dbReference>
<dbReference type="InterPro" id="IPR003677">
    <property type="entry name" value="ANIS5_cation-bd"/>
</dbReference>
<dbReference type="EMBL" id="KZ347480">
    <property type="protein sequence ID" value="PIO67644.1"/>
    <property type="molecule type" value="Genomic_DNA"/>
</dbReference>
<dbReference type="PANTHER" id="PTHR21593">
    <property type="entry name" value="PRION-LIKE- Q/N-RICH -DOMAIN-BEARING PROTEIN PROTEIN"/>
    <property type="match status" value="1"/>
</dbReference>
<evidence type="ECO:0000313" key="4">
    <source>
        <dbReference type="EMBL" id="PIO67644.1"/>
    </source>
</evidence>
<accession>A0A2G9UBP8</accession>
<dbReference type="Pfam" id="PF02520">
    <property type="entry name" value="ANIS5_cation-bd"/>
    <property type="match status" value="1"/>
</dbReference>
<feature type="region of interest" description="Disordered" evidence="1">
    <location>
        <begin position="152"/>
        <end position="199"/>
    </location>
</feature>
<dbReference type="OrthoDB" id="5867022at2759"/>
<evidence type="ECO:0000256" key="2">
    <source>
        <dbReference type="SAM" id="SignalP"/>
    </source>
</evidence>
<dbReference type="InterPro" id="IPR052823">
    <property type="entry name" value="SXP/RAL-2_related"/>
</dbReference>
<feature type="signal peptide" evidence="2">
    <location>
        <begin position="1"/>
        <end position="19"/>
    </location>
</feature>
<dbReference type="PANTHER" id="PTHR21593:SF36">
    <property type="entry name" value="DUF148 DOMAIN-CONTAINING PROTEIN-RELATED"/>
    <property type="match status" value="1"/>
</dbReference>
<organism evidence="4 5">
    <name type="scientific">Teladorsagia circumcincta</name>
    <name type="common">Brown stomach worm</name>
    <name type="synonym">Ostertagia circumcincta</name>
    <dbReference type="NCBI Taxonomy" id="45464"/>
    <lineage>
        <taxon>Eukaryota</taxon>
        <taxon>Metazoa</taxon>
        <taxon>Ecdysozoa</taxon>
        <taxon>Nematoda</taxon>
        <taxon>Chromadorea</taxon>
        <taxon>Rhabditida</taxon>
        <taxon>Rhabditina</taxon>
        <taxon>Rhabditomorpha</taxon>
        <taxon>Strongyloidea</taxon>
        <taxon>Trichostrongylidae</taxon>
        <taxon>Teladorsagia</taxon>
    </lineage>
</organism>
<feature type="compositionally biased region" description="Basic residues" evidence="1">
    <location>
        <begin position="164"/>
        <end position="174"/>
    </location>
</feature>
<protein>
    <recommendedName>
        <fullName evidence="3">SXP/RAL-2 family protein Ani s 5-like cation-binding domain-containing protein</fullName>
    </recommendedName>
</protein>
<reference evidence="4 5" key="1">
    <citation type="submission" date="2015-09" db="EMBL/GenBank/DDBJ databases">
        <title>Draft genome of the parasitic nematode Teladorsagia circumcincta isolate WARC Sus (inbred).</title>
        <authorList>
            <person name="Mitreva M."/>
        </authorList>
    </citation>
    <scope>NUCLEOTIDE SEQUENCE [LARGE SCALE GENOMIC DNA]</scope>
    <source>
        <strain evidence="4 5">S</strain>
    </source>
</reference>
<gene>
    <name evidence="4" type="ORF">TELCIR_10597</name>
</gene>
<keyword evidence="2" id="KW-0732">Signal</keyword>
<feature type="domain" description="SXP/RAL-2 family protein Ani s 5-like cation-binding" evidence="3">
    <location>
        <begin position="44"/>
        <end position="151"/>
    </location>
</feature>
<keyword evidence="5" id="KW-1185">Reference proteome</keyword>
<sequence length="199" mass="23001">MKTALIVFVFAAVVASSTAWRHRRGHHHHHRPPPPPYLKNVSAEARREYRKIVRNDTLTVAEQKKEINEWAKKYNIAKQVKEFDEKMNAHMKEVKANVTKLIQYLPEALEKFSRIVEDENLTPKQIGERRHNLTATYPEAYHVLKFVFKQFMPRHGPHGPHGPHGGRHHGHHGGRRDDDDDTCCPMGSDDNNGKNTKDT</sequence>
<evidence type="ECO:0000256" key="1">
    <source>
        <dbReference type="SAM" id="MobiDB-lite"/>
    </source>
</evidence>
<proteinExistence type="predicted"/>
<evidence type="ECO:0000259" key="3">
    <source>
        <dbReference type="Pfam" id="PF02520"/>
    </source>
</evidence>